<comment type="caution">
    <text evidence="6">The sequence shown here is derived from an EMBL/GenBank/DDBJ whole genome shotgun (WGS) entry which is preliminary data.</text>
</comment>
<dbReference type="Gene3D" id="3.40.1190.10">
    <property type="entry name" value="Mur-like, catalytic domain"/>
    <property type="match status" value="1"/>
</dbReference>
<feature type="domain" description="Mur ligase central" evidence="5">
    <location>
        <begin position="95"/>
        <end position="224"/>
    </location>
</feature>
<dbReference type="InterPro" id="IPR004101">
    <property type="entry name" value="Mur_ligase_C"/>
</dbReference>
<dbReference type="PANTHER" id="PTHR43024:SF1">
    <property type="entry name" value="UDP-N-ACETYLMURAMOYL-TRIPEPTIDE--D-ALANYL-D-ALANINE LIGASE"/>
    <property type="match status" value="1"/>
</dbReference>
<evidence type="ECO:0000313" key="7">
    <source>
        <dbReference type="Proteomes" id="UP000176273"/>
    </source>
</evidence>
<evidence type="ECO:0008006" key="8">
    <source>
        <dbReference type="Google" id="ProtNLM"/>
    </source>
</evidence>
<sequence>MLGKLLRILARATIRRYKPVIVGVTGNVGKTSTKLAIGAVLSRLRRIRASAKSFNNEIGFPLAILGDWQKTGGVFFWMRVILASIMRLIVRTRRYPEVLVLEYGVDRPGDMDYLLSIARPDVAVVTAIGDVPVHVEFFAGKEQVVKEKAKLVRALSAASHAVLAADDSAVAEMAKETRAHILTYGFDESAAVRVSSFEQVLKEMQGSVMKLEYRGNFIPVRIEGALGKAQSCAAAAAGAVGLIFSMNLVSISEALNDYRPPQGRLRVLRGVKKSLLIDDTYNASPLAMEEALRTLAPMKKRRIAVLGDMLELGKYTLEAHERSGKLAAHAADMLITVGLRGKLISAAALTEGMEASAVHHFETVGEAGKFLEEKLKAGDVVLLKASQAVRLEKAVKEVMAEPERARELLVRQDARWLQKKGMYE</sequence>
<accession>A0A1F6BIN9</accession>
<dbReference type="EMBL" id="MFKH01000016">
    <property type="protein sequence ID" value="OGG36784.1"/>
    <property type="molecule type" value="Genomic_DNA"/>
</dbReference>
<dbReference type="AlphaFoldDB" id="A0A1F6BIN9"/>
<dbReference type="Pfam" id="PF02875">
    <property type="entry name" value="Mur_ligase_C"/>
    <property type="match status" value="1"/>
</dbReference>
<dbReference type="InterPro" id="IPR036615">
    <property type="entry name" value="Mur_ligase_C_dom_sf"/>
</dbReference>
<name>A0A1F6BIN9_9BACT</name>
<evidence type="ECO:0000256" key="1">
    <source>
        <dbReference type="ARBA" id="ARBA00022598"/>
    </source>
</evidence>
<dbReference type="Pfam" id="PF08245">
    <property type="entry name" value="Mur_ligase_M"/>
    <property type="match status" value="1"/>
</dbReference>
<organism evidence="6 7">
    <name type="scientific">Candidatus Jorgensenbacteria bacterium GWA1_54_12</name>
    <dbReference type="NCBI Taxonomy" id="1798468"/>
    <lineage>
        <taxon>Bacteria</taxon>
        <taxon>Candidatus Joergenseniibacteriota</taxon>
    </lineage>
</organism>
<dbReference type="SUPFAM" id="SSF53623">
    <property type="entry name" value="MurD-like peptide ligases, catalytic domain"/>
    <property type="match status" value="1"/>
</dbReference>
<proteinExistence type="predicted"/>
<evidence type="ECO:0000256" key="3">
    <source>
        <dbReference type="ARBA" id="ARBA00022840"/>
    </source>
</evidence>
<dbReference type="SUPFAM" id="SSF53244">
    <property type="entry name" value="MurD-like peptide ligases, peptide-binding domain"/>
    <property type="match status" value="1"/>
</dbReference>
<keyword evidence="3" id="KW-0067">ATP-binding</keyword>
<dbReference type="PANTHER" id="PTHR43024">
    <property type="entry name" value="UDP-N-ACETYLMURAMOYL-TRIPEPTIDE--D-ALANYL-D-ALANINE LIGASE"/>
    <property type="match status" value="1"/>
</dbReference>
<evidence type="ECO:0000256" key="2">
    <source>
        <dbReference type="ARBA" id="ARBA00022741"/>
    </source>
</evidence>
<evidence type="ECO:0000259" key="5">
    <source>
        <dbReference type="Pfam" id="PF08245"/>
    </source>
</evidence>
<feature type="domain" description="Mur ligase C-terminal" evidence="4">
    <location>
        <begin position="263"/>
        <end position="386"/>
    </location>
</feature>
<dbReference type="InterPro" id="IPR013221">
    <property type="entry name" value="Mur_ligase_cen"/>
</dbReference>
<dbReference type="STRING" id="1798468.A2110_01090"/>
<dbReference type="InterPro" id="IPR051046">
    <property type="entry name" value="MurCDEF_CellWall_CoF430Synth"/>
</dbReference>
<gene>
    <name evidence="6" type="ORF">A2110_01090</name>
</gene>
<keyword evidence="2" id="KW-0547">Nucleotide-binding</keyword>
<evidence type="ECO:0000259" key="4">
    <source>
        <dbReference type="Pfam" id="PF02875"/>
    </source>
</evidence>
<reference evidence="6 7" key="1">
    <citation type="journal article" date="2016" name="Nat. Commun.">
        <title>Thousands of microbial genomes shed light on interconnected biogeochemical processes in an aquifer system.</title>
        <authorList>
            <person name="Anantharaman K."/>
            <person name="Brown C.T."/>
            <person name="Hug L.A."/>
            <person name="Sharon I."/>
            <person name="Castelle C.J."/>
            <person name="Probst A.J."/>
            <person name="Thomas B.C."/>
            <person name="Singh A."/>
            <person name="Wilkins M.J."/>
            <person name="Karaoz U."/>
            <person name="Brodie E.L."/>
            <person name="Williams K.H."/>
            <person name="Hubbard S.S."/>
            <person name="Banfield J.F."/>
        </authorList>
    </citation>
    <scope>NUCLEOTIDE SEQUENCE [LARGE SCALE GENOMIC DNA]</scope>
</reference>
<dbReference type="Gene3D" id="3.90.190.20">
    <property type="entry name" value="Mur ligase, C-terminal domain"/>
    <property type="match status" value="1"/>
</dbReference>
<keyword evidence="1" id="KW-0436">Ligase</keyword>
<protein>
    <recommendedName>
        <fullName evidence="8">UDP-N-acetylmuramoyl-tripeptide--D-alanyl-D-alanine ligase</fullName>
    </recommendedName>
</protein>
<dbReference type="Proteomes" id="UP000176273">
    <property type="component" value="Unassembled WGS sequence"/>
</dbReference>
<dbReference type="GO" id="GO:0005524">
    <property type="term" value="F:ATP binding"/>
    <property type="evidence" value="ECO:0007669"/>
    <property type="project" value="UniProtKB-KW"/>
</dbReference>
<dbReference type="InterPro" id="IPR036565">
    <property type="entry name" value="Mur-like_cat_sf"/>
</dbReference>
<evidence type="ECO:0000313" key="6">
    <source>
        <dbReference type="EMBL" id="OGG36784.1"/>
    </source>
</evidence>
<dbReference type="GO" id="GO:0016881">
    <property type="term" value="F:acid-amino acid ligase activity"/>
    <property type="evidence" value="ECO:0007669"/>
    <property type="project" value="InterPro"/>
</dbReference>